<feature type="transmembrane region" description="Helical" evidence="5">
    <location>
        <begin position="98"/>
        <end position="115"/>
    </location>
</feature>
<dbReference type="PRINTS" id="PR01434">
    <property type="entry name" value="NADHDHGNASE5"/>
</dbReference>
<feature type="transmembrane region" description="Helical" evidence="5">
    <location>
        <begin position="151"/>
        <end position="174"/>
    </location>
</feature>
<dbReference type="EMBL" id="LAZR01001438">
    <property type="protein sequence ID" value="KKN44649.1"/>
    <property type="molecule type" value="Genomic_DNA"/>
</dbReference>
<evidence type="ECO:0000256" key="3">
    <source>
        <dbReference type="ARBA" id="ARBA00022989"/>
    </source>
</evidence>
<dbReference type="GO" id="GO:0042773">
    <property type="term" value="P:ATP synthesis coupled electron transport"/>
    <property type="evidence" value="ECO:0007669"/>
    <property type="project" value="InterPro"/>
</dbReference>
<protein>
    <recommendedName>
        <fullName evidence="6">NADH:quinone oxidoreductase/Mrp antiporter transmembrane domain-containing protein</fullName>
    </recommendedName>
</protein>
<evidence type="ECO:0000256" key="1">
    <source>
        <dbReference type="ARBA" id="ARBA00004141"/>
    </source>
</evidence>
<dbReference type="GO" id="GO:0015990">
    <property type="term" value="P:electron transport coupled proton transport"/>
    <property type="evidence" value="ECO:0007669"/>
    <property type="project" value="TreeGrafter"/>
</dbReference>
<proteinExistence type="predicted"/>
<evidence type="ECO:0000313" key="7">
    <source>
        <dbReference type="EMBL" id="KKN44649.1"/>
    </source>
</evidence>
<feature type="transmembrane region" description="Helical" evidence="5">
    <location>
        <begin position="60"/>
        <end position="86"/>
    </location>
</feature>
<dbReference type="GO" id="GO:0003954">
    <property type="term" value="F:NADH dehydrogenase activity"/>
    <property type="evidence" value="ECO:0007669"/>
    <property type="project" value="TreeGrafter"/>
</dbReference>
<accession>A0A0F9QQB9</accession>
<evidence type="ECO:0000259" key="6">
    <source>
        <dbReference type="Pfam" id="PF00361"/>
    </source>
</evidence>
<dbReference type="InterPro" id="IPR001750">
    <property type="entry name" value="ND/Mrp_TM"/>
</dbReference>
<dbReference type="GO" id="GO:0008137">
    <property type="term" value="F:NADH dehydrogenase (ubiquinone) activity"/>
    <property type="evidence" value="ECO:0007669"/>
    <property type="project" value="InterPro"/>
</dbReference>
<feature type="transmembrane region" description="Helical" evidence="5">
    <location>
        <begin position="229"/>
        <end position="247"/>
    </location>
</feature>
<comment type="subcellular location">
    <subcellularLocation>
        <location evidence="1">Membrane</location>
        <topology evidence="1">Multi-pass membrane protein</topology>
    </subcellularLocation>
</comment>
<reference evidence="7" key="1">
    <citation type="journal article" date="2015" name="Nature">
        <title>Complex archaea that bridge the gap between prokaryotes and eukaryotes.</title>
        <authorList>
            <person name="Spang A."/>
            <person name="Saw J.H."/>
            <person name="Jorgensen S.L."/>
            <person name="Zaremba-Niedzwiedzka K."/>
            <person name="Martijn J."/>
            <person name="Lind A.E."/>
            <person name="van Eijk R."/>
            <person name="Schleper C."/>
            <person name="Guy L."/>
            <person name="Ettema T.J."/>
        </authorList>
    </citation>
    <scope>NUCLEOTIDE SEQUENCE</scope>
</reference>
<comment type="caution">
    <text evidence="7">The sequence shown here is derived from an EMBL/GenBank/DDBJ whole genome shotgun (WGS) entry which is preliminary data.</text>
</comment>
<dbReference type="PANTHER" id="PTHR42829:SF1">
    <property type="entry name" value="INORGANIC CARBON TRANSPORTER SUBUNIT DABB-RELATED"/>
    <property type="match status" value="1"/>
</dbReference>
<name>A0A0F9QQB9_9ZZZZ</name>
<dbReference type="Gene3D" id="1.20.5.2700">
    <property type="match status" value="1"/>
</dbReference>
<keyword evidence="3 5" id="KW-1133">Transmembrane helix</keyword>
<feature type="transmembrane region" description="Helical" evidence="5">
    <location>
        <begin position="6"/>
        <end position="21"/>
    </location>
</feature>
<organism evidence="7">
    <name type="scientific">marine sediment metagenome</name>
    <dbReference type="NCBI Taxonomy" id="412755"/>
    <lineage>
        <taxon>unclassified sequences</taxon>
        <taxon>metagenomes</taxon>
        <taxon>ecological metagenomes</taxon>
    </lineage>
</organism>
<dbReference type="AlphaFoldDB" id="A0A0F9QQB9"/>
<feature type="transmembrane region" description="Helical" evidence="5">
    <location>
        <begin position="194"/>
        <end position="217"/>
    </location>
</feature>
<feature type="transmembrane region" description="Helical" evidence="5">
    <location>
        <begin position="121"/>
        <end position="139"/>
    </location>
</feature>
<feature type="transmembrane region" description="Helical" evidence="5">
    <location>
        <begin position="425"/>
        <end position="449"/>
    </location>
</feature>
<feature type="transmembrane region" description="Helical" evidence="5">
    <location>
        <begin position="469"/>
        <end position="490"/>
    </location>
</feature>
<keyword evidence="2 5" id="KW-0812">Transmembrane</keyword>
<feature type="transmembrane region" description="Helical" evidence="5">
    <location>
        <begin position="259"/>
        <end position="282"/>
    </location>
</feature>
<feature type="transmembrane region" description="Helical" evidence="5">
    <location>
        <begin position="351"/>
        <end position="372"/>
    </location>
</feature>
<keyword evidence="4 5" id="KW-0472">Membrane</keyword>
<evidence type="ECO:0000256" key="4">
    <source>
        <dbReference type="ARBA" id="ARBA00023136"/>
    </source>
</evidence>
<feature type="transmembrane region" description="Helical" evidence="5">
    <location>
        <begin position="28"/>
        <end position="48"/>
    </location>
</feature>
<evidence type="ECO:0000256" key="2">
    <source>
        <dbReference type="ARBA" id="ARBA00022692"/>
    </source>
</evidence>
<feature type="transmembrane region" description="Helical" evidence="5">
    <location>
        <begin position="384"/>
        <end position="404"/>
    </location>
</feature>
<evidence type="ECO:0000256" key="5">
    <source>
        <dbReference type="SAM" id="Phobius"/>
    </source>
</evidence>
<feature type="transmembrane region" description="Helical" evidence="5">
    <location>
        <begin position="294"/>
        <end position="315"/>
    </location>
</feature>
<dbReference type="Pfam" id="PF00361">
    <property type="entry name" value="Proton_antipo_M"/>
    <property type="match status" value="1"/>
</dbReference>
<dbReference type="InterPro" id="IPR003945">
    <property type="entry name" value="NU5C-like"/>
</dbReference>
<feature type="domain" description="NADH:quinone oxidoreductase/Mrp antiporter transmembrane" evidence="6">
    <location>
        <begin position="118"/>
        <end position="393"/>
    </location>
</feature>
<dbReference type="PANTHER" id="PTHR42829">
    <property type="entry name" value="NADH-UBIQUINONE OXIDOREDUCTASE CHAIN 5"/>
    <property type="match status" value="1"/>
</dbReference>
<sequence>MMLWLLPLVPILAGAIIATLGDRSRLSLGIMTVATLGTTLLLALLGVSQDWTATLVWTDVIRLSAAFVPVSAAVAIMVPTVALAVVFHATQNESKSGLARLIGLMILFTGGMELVVVANDLLTLLIGWELIGACSWALISHKWRKLDNPQSGLYAFVVTRTGDLGLFAALMALFTATGSFDYAGIQSLGGPLQWIVGFGILFSAASKAGQVPFSPWLFRAMAGPTSVSALLHAATLVAAGAYLVARLHPQLAEVPGFEATAIAIGLTTALAGGITGILQNHAKRLLAASTSAQLGFMFVAIGAGYPSIAVLHMIVHATFKAPLFLSAGIAGDAAGTYRLDRLRLGRELPVVAALTIIAIAGLAGLVGSGGGWSKEEIIKASEHTGFWLALTVMAGGALSAIYATRFQLLAYGRRDKDADSRATSAPGWVALIGIAALTMMTLTLSLLWFSPVAETAAAALDTTLPKGSTLVFGLSLLFVFTGIAIGVYLVRYHPALGATGPAAIASDWLGLPKLIDIVLVRPADAIAVAAARMDDRVVDRGIRGTAACGDWLARTAAKADDRVVDRGVRGTAVFGDWLARVGNRFGEAITDGIPEASARLTDMIGQDLRRLQTGLSHHYYAYIIGGVFAIFAILVVGA</sequence>
<feature type="transmembrane region" description="Helical" evidence="5">
    <location>
        <begin position="619"/>
        <end position="637"/>
    </location>
</feature>
<gene>
    <name evidence="7" type="ORF">LCGC14_0690910</name>
</gene>
<dbReference type="GO" id="GO:0016020">
    <property type="term" value="C:membrane"/>
    <property type="evidence" value="ECO:0007669"/>
    <property type="project" value="UniProtKB-SubCell"/>
</dbReference>